<dbReference type="RefSeq" id="WP_189441275.1">
    <property type="nucleotide sequence ID" value="NZ_BMXT01000002.1"/>
</dbReference>
<dbReference type="Proteomes" id="UP000621898">
    <property type="component" value="Unassembled WGS sequence"/>
</dbReference>
<name>A0ABQ3A0I3_9GAMM</name>
<reference evidence="2" key="1">
    <citation type="journal article" date="2019" name="Int. J. Syst. Evol. Microbiol.">
        <title>The Global Catalogue of Microorganisms (GCM) 10K type strain sequencing project: providing services to taxonomists for standard genome sequencing and annotation.</title>
        <authorList>
            <consortium name="The Broad Institute Genomics Platform"/>
            <consortium name="The Broad Institute Genome Sequencing Center for Infectious Disease"/>
            <person name="Wu L."/>
            <person name="Ma J."/>
        </authorList>
    </citation>
    <scope>NUCLEOTIDE SEQUENCE [LARGE SCALE GENOMIC DNA]</scope>
    <source>
        <strain evidence="2">KCTC 22232</strain>
    </source>
</reference>
<gene>
    <name evidence="1" type="ORF">GCM10008098_22030</name>
</gene>
<protein>
    <submittedName>
        <fullName evidence="1">Uncharacterized protein</fullName>
    </submittedName>
</protein>
<evidence type="ECO:0000313" key="1">
    <source>
        <dbReference type="EMBL" id="GGY28454.1"/>
    </source>
</evidence>
<evidence type="ECO:0000313" key="2">
    <source>
        <dbReference type="Proteomes" id="UP000621898"/>
    </source>
</evidence>
<organism evidence="1 2">
    <name type="scientific">Rhodanobacter panaciterrae</name>
    <dbReference type="NCBI Taxonomy" id="490572"/>
    <lineage>
        <taxon>Bacteria</taxon>
        <taxon>Pseudomonadati</taxon>
        <taxon>Pseudomonadota</taxon>
        <taxon>Gammaproteobacteria</taxon>
        <taxon>Lysobacterales</taxon>
        <taxon>Rhodanobacteraceae</taxon>
        <taxon>Rhodanobacter</taxon>
    </lineage>
</organism>
<comment type="caution">
    <text evidence="1">The sequence shown here is derived from an EMBL/GenBank/DDBJ whole genome shotgun (WGS) entry which is preliminary data.</text>
</comment>
<proteinExistence type="predicted"/>
<keyword evidence="2" id="KW-1185">Reference proteome</keyword>
<accession>A0ABQ3A0I3</accession>
<dbReference type="EMBL" id="BMXT01000002">
    <property type="protein sequence ID" value="GGY28454.1"/>
    <property type="molecule type" value="Genomic_DNA"/>
</dbReference>
<sequence length="226" mass="25511">MHFEVPKLPMRGFKDFAKHYLMIVLSILTALGLEAWIEHTHHTHAAALASHQIEAELQANLDGVHNSYQRNQQRLVSLQQLHDAIAKDVRDGKPDTAINQHIQALKNEFNLSLDWPIFANQAWDVAVANQSASWMDRAALSEYSAAYSKQRDAASWMTQDSTLFLDAPRMATLRTKIDLGREVDPIEFLSVLRQMIITSSETQSQLQQVEAQLKQVSPNHADSSKS</sequence>